<name>A0A7V3YG72_9BACT</name>
<gene>
    <name evidence="1" type="ORF">ENV30_04390</name>
</gene>
<dbReference type="AlphaFoldDB" id="A0A7V3YG72"/>
<sequence>MIPMLCGQVRVAGPKVAVSMRIQEPVSSRLLRVTVEAQANDLFAEPRKVKVRVGKRESAPVEVSSQKQKQEISFTWLDGFESPPERIIVQLLDAETGQVLEAKKVPVQLLL</sequence>
<evidence type="ECO:0000313" key="1">
    <source>
        <dbReference type="EMBL" id="HGI30533.1"/>
    </source>
</evidence>
<evidence type="ECO:0008006" key="2">
    <source>
        <dbReference type="Google" id="ProtNLM"/>
    </source>
</evidence>
<accession>A0A7V3YG72</accession>
<comment type="caution">
    <text evidence="1">The sequence shown here is derived from an EMBL/GenBank/DDBJ whole genome shotgun (WGS) entry which is preliminary data.</text>
</comment>
<proteinExistence type="predicted"/>
<organism evidence="1">
    <name type="scientific">Candidatus Caldatribacterium californiense</name>
    <dbReference type="NCBI Taxonomy" id="1454726"/>
    <lineage>
        <taxon>Bacteria</taxon>
        <taxon>Pseudomonadati</taxon>
        <taxon>Atribacterota</taxon>
        <taxon>Atribacteria</taxon>
        <taxon>Atribacterales</taxon>
        <taxon>Candidatus Caldatribacteriaceae</taxon>
        <taxon>Candidatus Caldatribacterium</taxon>
    </lineage>
</organism>
<reference evidence="1" key="1">
    <citation type="journal article" date="2020" name="mSystems">
        <title>Genome- and Community-Level Interaction Insights into Carbon Utilization and Element Cycling Functions of Hydrothermarchaeota in Hydrothermal Sediment.</title>
        <authorList>
            <person name="Zhou Z."/>
            <person name="Liu Y."/>
            <person name="Xu W."/>
            <person name="Pan J."/>
            <person name="Luo Z.H."/>
            <person name="Li M."/>
        </authorList>
    </citation>
    <scope>NUCLEOTIDE SEQUENCE [LARGE SCALE GENOMIC DNA]</scope>
    <source>
        <strain evidence="1">SpSt-747</strain>
    </source>
</reference>
<protein>
    <recommendedName>
        <fullName evidence="2">DUF2381 family protein</fullName>
    </recommendedName>
</protein>
<dbReference type="EMBL" id="DTFV01000060">
    <property type="protein sequence ID" value="HGI30533.1"/>
    <property type="molecule type" value="Genomic_DNA"/>
</dbReference>